<comment type="caution">
    <text evidence="7">The sequence shown here is derived from an EMBL/GenBank/DDBJ whole genome shotgun (WGS) entry which is preliminary data.</text>
</comment>
<dbReference type="InterPro" id="IPR044730">
    <property type="entry name" value="RNase_H-like_dom_plant"/>
</dbReference>
<organism evidence="7 8">
    <name type="scientific">Hibiscus sabdariffa</name>
    <name type="common">roselle</name>
    <dbReference type="NCBI Taxonomy" id="183260"/>
    <lineage>
        <taxon>Eukaryota</taxon>
        <taxon>Viridiplantae</taxon>
        <taxon>Streptophyta</taxon>
        <taxon>Embryophyta</taxon>
        <taxon>Tracheophyta</taxon>
        <taxon>Spermatophyta</taxon>
        <taxon>Magnoliopsida</taxon>
        <taxon>eudicotyledons</taxon>
        <taxon>Gunneridae</taxon>
        <taxon>Pentapetalae</taxon>
        <taxon>rosids</taxon>
        <taxon>malvids</taxon>
        <taxon>Malvales</taxon>
        <taxon>Malvaceae</taxon>
        <taxon>Malvoideae</taxon>
        <taxon>Hibiscus</taxon>
    </lineage>
</organism>
<dbReference type="Pfam" id="PF13456">
    <property type="entry name" value="RVT_3"/>
    <property type="match status" value="1"/>
</dbReference>
<keyword evidence="8" id="KW-1185">Reference proteome</keyword>
<dbReference type="CDD" id="cd06222">
    <property type="entry name" value="RNase_H_like"/>
    <property type="match status" value="1"/>
</dbReference>
<name>A0ABR2P409_9ROSI</name>
<dbReference type="InterPro" id="IPR012337">
    <property type="entry name" value="RNaseH-like_sf"/>
</dbReference>
<dbReference type="Proteomes" id="UP001396334">
    <property type="component" value="Unassembled WGS sequence"/>
</dbReference>
<keyword evidence="4" id="KW-0964">Secreted</keyword>
<evidence type="ECO:0000256" key="1">
    <source>
        <dbReference type="ARBA" id="ARBA00004613"/>
    </source>
</evidence>
<evidence type="ECO:0000256" key="5">
    <source>
        <dbReference type="ARBA" id="ARBA00022729"/>
    </source>
</evidence>
<evidence type="ECO:0000256" key="2">
    <source>
        <dbReference type="ARBA" id="ARBA00005581"/>
    </source>
</evidence>
<accession>A0ABR2P409</accession>
<evidence type="ECO:0000313" key="7">
    <source>
        <dbReference type="EMBL" id="KAK8983172.1"/>
    </source>
</evidence>
<dbReference type="InterPro" id="IPR002156">
    <property type="entry name" value="RNaseH_domain"/>
</dbReference>
<evidence type="ECO:0000256" key="4">
    <source>
        <dbReference type="ARBA" id="ARBA00022525"/>
    </source>
</evidence>
<comment type="similarity">
    <text evidence="2">Belongs to the plant self-incompatibility (S1) protein family.</text>
</comment>
<evidence type="ECO:0000313" key="8">
    <source>
        <dbReference type="Proteomes" id="UP001396334"/>
    </source>
</evidence>
<comment type="subcellular location">
    <subcellularLocation>
        <location evidence="1">Secreted</location>
    </subcellularLocation>
</comment>
<dbReference type="InterPro" id="IPR052929">
    <property type="entry name" value="RNase_H-like_EbsB-rel"/>
</dbReference>
<sequence length="250" mass="28092">MYVGDDYKWDAKVNVQHTTLFSCNAQWTKGKQRHFDAFTASRDEERCQKYHNSCLWSTIWYTRNCVVHDGIVASVPETFIFVETFLKEWDSACLVSCPVTPSELVYWQAPTGSIVKFNFDLAFSSHIRTTTSGVVGRNSSGLIMAACSDFYSHVGDVCIAEDLACKQAVLFARDLGFSSVIIEGDSLTVIKKLNASSFDRSIISPIVYDIKDVVRSFDSISFRFVRRDANNAAHVLAYECQSPTRPSLLD</sequence>
<dbReference type="EMBL" id="JBBPBN010000082">
    <property type="protein sequence ID" value="KAK8983172.1"/>
    <property type="molecule type" value="Genomic_DNA"/>
</dbReference>
<keyword evidence="3" id="KW-0713">Self-incompatibility</keyword>
<feature type="domain" description="RNase H type-1" evidence="6">
    <location>
        <begin position="118"/>
        <end position="240"/>
    </location>
</feature>
<evidence type="ECO:0000256" key="3">
    <source>
        <dbReference type="ARBA" id="ARBA00022471"/>
    </source>
</evidence>
<dbReference type="SUPFAM" id="SSF53098">
    <property type="entry name" value="Ribonuclease H-like"/>
    <property type="match status" value="1"/>
</dbReference>
<proteinExistence type="inferred from homology"/>
<evidence type="ECO:0000259" key="6">
    <source>
        <dbReference type="Pfam" id="PF13456"/>
    </source>
</evidence>
<dbReference type="InterPro" id="IPR036397">
    <property type="entry name" value="RNaseH_sf"/>
</dbReference>
<dbReference type="PANTHER" id="PTHR47074:SF61">
    <property type="entry name" value="RNASE H TYPE-1 DOMAIN-CONTAINING PROTEIN"/>
    <property type="match status" value="1"/>
</dbReference>
<dbReference type="Gene3D" id="3.30.420.10">
    <property type="entry name" value="Ribonuclease H-like superfamily/Ribonuclease H"/>
    <property type="match status" value="1"/>
</dbReference>
<protein>
    <recommendedName>
        <fullName evidence="6">RNase H type-1 domain-containing protein</fullName>
    </recommendedName>
</protein>
<keyword evidence="5" id="KW-0732">Signal</keyword>
<reference evidence="7 8" key="1">
    <citation type="journal article" date="2024" name="G3 (Bethesda)">
        <title>Genome assembly of Hibiscus sabdariffa L. provides insights into metabolisms of medicinal natural products.</title>
        <authorList>
            <person name="Kim T."/>
        </authorList>
    </citation>
    <scope>NUCLEOTIDE SEQUENCE [LARGE SCALE GENOMIC DNA]</scope>
    <source>
        <strain evidence="7">TK-2024</strain>
        <tissue evidence="7">Old leaves</tissue>
    </source>
</reference>
<gene>
    <name evidence="7" type="ORF">V6N11_057926</name>
</gene>
<dbReference type="InterPro" id="IPR010264">
    <property type="entry name" value="Self-incomp_S1"/>
</dbReference>
<dbReference type="Pfam" id="PF05938">
    <property type="entry name" value="Self-incomp_S1"/>
    <property type="match status" value="1"/>
</dbReference>
<dbReference type="PANTHER" id="PTHR47074">
    <property type="entry name" value="BNAC02G40300D PROTEIN"/>
    <property type="match status" value="1"/>
</dbReference>